<keyword evidence="1" id="KW-0812">Transmembrane</keyword>
<evidence type="ECO:0000256" key="1">
    <source>
        <dbReference type="SAM" id="Phobius"/>
    </source>
</evidence>
<keyword evidence="3" id="KW-1185">Reference proteome</keyword>
<feature type="transmembrane region" description="Helical" evidence="1">
    <location>
        <begin position="6"/>
        <end position="24"/>
    </location>
</feature>
<dbReference type="EMBL" id="JAUSTZ010000009">
    <property type="protein sequence ID" value="MDQ0227487.1"/>
    <property type="molecule type" value="Genomic_DNA"/>
</dbReference>
<name>A0ABT9Z5E9_9BACI</name>
<feature type="transmembrane region" description="Helical" evidence="1">
    <location>
        <begin position="92"/>
        <end position="111"/>
    </location>
</feature>
<keyword evidence="1" id="KW-1133">Transmembrane helix</keyword>
<dbReference type="RefSeq" id="WP_174881453.1">
    <property type="nucleotide sequence ID" value="NZ_CADEPK010000358.1"/>
</dbReference>
<evidence type="ECO:0008006" key="4">
    <source>
        <dbReference type="Google" id="ProtNLM"/>
    </source>
</evidence>
<protein>
    <recommendedName>
        <fullName evidence="4">DUF5673 domain-containing protein</fullName>
    </recommendedName>
</protein>
<feature type="transmembrane region" description="Helical" evidence="1">
    <location>
        <begin position="68"/>
        <end position="86"/>
    </location>
</feature>
<comment type="caution">
    <text evidence="2">The sequence shown here is derived from an EMBL/GenBank/DDBJ whole genome shotgun (WGS) entry which is preliminary data.</text>
</comment>
<keyword evidence="1" id="KW-0472">Membrane</keyword>
<reference evidence="2 3" key="1">
    <citation type="submission" date="2023-07" db="EMBL/GenBank/DDBJ databases">
        <title>Genomic Encyclopedia of Type Strains, Phase IV (KMG-IV): sequencing the most valuable type-strain genomes for metagenomic binning, comparative biology and taxonomic classification.</title>
        <authorList>
            <person name="Goeker M."/>
        </authorList>
    </citation>
    <scope>NUCLEOTIDE SEQUENCE [LARGE SCALE GENOMIC DNA]</scope>
    <source>
        <strain evidence="2 3">DSM 17723</strain>
    </source>
</reference>
<dbReference type="Proteomes" id="UP001232245">
    <property type="component" value="Unassembled WGS sequence"/>
</dbReference>
<sequence>MISSIVLTILFAIGFIYLIQYPFYLKKAALLSKEAIYPQQKDEFQTILLPNEWKEMTPISKKEKSYQFVKWGTIVAVLLLTTVLIISVATDWLSSSFLNVAYLFIVIINSIKHRGNLFILPSGIILHSKYYPFNRILNYHYEEIIRWHELYGLHPRLNNGYKLTITLKNRWFQPNYFVIEDEEHLKRIITLLKDKGIEQEEKRAS</sequence>
<accession>A0ABT9Z5E9</accession>
<evidence type="ECO:0000313" key="3">
    <source>
        <dbReference type="Proteomes" id="UP001232245"/>
    </source>
</evidence>
<gene>
    <name evidence="2" type="ORF">J2S02_003832</name>
</gene>
<proteinExistence type="predicted"/>
<evidence type="ECO:0000313" key="2">
    <source>
        <dbReference type="EMBL" id="MDQ0227487.1"/>
    </source>
</evidence>
<organism evidence="2 3">
    <name type="scientific">Metabacillus niabensis</name>
    <dbReference type="NCBI Taxonomy" id="324854"/>
    <lineage>
        <taxon>Bacteria</taxon>
        <taxon>Bacillati</taxon>
        <taxon>Bacillota</taxon>
        <taxon>Bacilli</taxon>
        <taxon>Bacillales</taxon>
        <taxon>Bacillaceae</taxon>
        <taxon>Metabacillus</taxon>
    </lineage>
</organism>